<organism evidence="1 2">
    <name type="scientific">Xylophilus rhododendri</name>
    <dbReference type="NCBI Taxonomy" id="2697032"/>
    <lineage>
        <taxon>Bacteria</taxon>
        <taxon>Pseudomonadati</taxon>
        <taxon>Pseudomonadota</taxon>
        <taxon>Betaproteobacteria</taxon>
        <taxon>Burkholderiales</taxon>
        <taxon>Xylophilus</taxon>
    </lineage>
</organism>
<dbReference type="RefSeq" id="WP_160550260.1">
    <property type="nucleotide sequence ID" value="NZ_CP047650.1"/>
</dbReference>
<dbReference type="Proteomes" id="UP000464787">
    <property type="component" value="Chromosome"/>
</dbReference>
<dbReference type="EMBL" id="CP047650">
    <property type="protein sequence ID" value="QHI96742.1"/>
    <property type="molecule type" value="Genomic_DNA"/>
</dbReference>
<proteinExistence type="predicted"/>
<dbReference type="KEGG" id="xyk:GT347_01275"/>
<gene>
    <name evidence="1" type="ORF">GT347_01275</name>
</gene>
<sequence>MSDTVIESPYVVSLEGGDFLPPAERIRAEARYSGTLQKALGGADQVVAAYRAFQSATESDEPPQGDIAALATAWQRACNLAQQAGMRDLGEGMGAYFEIRLV</sequence>
<keyword evidence="2" id="KW-1185">Reference proteome</keyword>
<name>A0A857J0X0_9BURK</name>
<dbReference type="AlphaFoldDB" id="A0A857J0X0"/>
<evidence type="ECO:0000313" key="2">
    <source>
        <dbReference type="Proteomes" id="UP000464787"/>
    </source>
</evidence>
<evidence type="ECO:0000313" key="1">
    <source>
        <dbReference type="EMBL" id="QHI96742.1"/>
    </source>
</evidence>
<protein>
    <submittedName>
        <fullName evidence="1">Uncharacterized protein</fullName>
    </submittedName>
</protein>
<accession>A0A857J0X0</accession>
<reference evidence="1 2" key="1">
    <citation type="submission" date="2020-01" db="EMBL/GenBank/DDBJ databases">
        <title>Genome sequencing of strain KACC 21265.</title>
        <authorList>
            <person name="Heo J."/>
            <person name="Kim S.-J."/>
            <person name="Kim J.-S."/>
            <person name="Hong S.-B."/>
            <person name="Kwon S.-W."/>
        </authorList>
    </citation>
    <scope>NUCLEOTIDE SEQUENCE [LARGE SCALE GENOMIC DNA]</scope>
    <source>
        <strain evidence="1 2">KACC 21265</strain>
    </source>
</reference>